<name>A0A173E034_9CHLA</name>
<dbReference type="GO" id="GO:0005737">
    <property type="term" value="C:cytoplasm"/>
    <property type="evidence" value="ECO:0007669"/>
    <property type="project" value="UniProtKB-SubCell"/>
</dbReference>
<dbReference type="SUPFAM" id="SSF64167">
    <property type="entry name" value="SurE-like"/>
    <property type="match status" value="1"/>
</dbReference>
<dbReference type="KEGG" id="cgz:M787_004345"/>
<dbReference type="OrthoDB" id="9780815at2"/>
<dbReference type="STRING" id="1143323.M787_004345"/>
<evidence type="ECO:0000256" key="6">
    <source>
        <dbReference type="ARBA" id="ARBA00022801"/>
    </source>
</evidence>
<dbReference type="GO" id="GO:0046872">
    <property type="term" value="F:metal ion binding"/>
    <property type="evidence" value="ECO:0007669"/>
    <property type="project" value="UniProtKB-UniRule"/>
</dbReference>
<feature type="binding site" evidence="7">
    <location>
        <position position="45"/>
    </location>
    <ligand>
        <name>a divalent metal cation</name>
        <dbReference type="ChEBI" id="CHEBI:60240"/>
    </ligand>
</feature>
<evidence type="ECO:0000313" key="10">
    <source>
        <dbReference type="Proteomes" id="UP000019147"/>
    </source>
</evidence>
<evidence type="ECO:0000313" key="9">
    <source>
        <dbReference type="EMBL" id="ANG66537.1"/>
    </source>
</evidence>
<feature type="binding site" evidence="7">
    <location>
        <position position="103"/>
    </location>
    <ligand>
        <name>a divalent metal cation</name>
        <dbReference type="ChEBI" id="CHEBI:60240"/>
    </ligand>
</feature>
<comment type="function">
    <text evidence="7">Nucleotidase that shows phosphatase activity on nucleoside 5'-monophosphates.</text>
</comment>
<dbReference type="GeneID" id="81478535"/>
<dbReference type="InterPro" id="IPR002828">
    <property type="entry name" value="SurE-like_Pase/nucleotidase"/>
</dbReference>
<reference evidence="9 10" key="1">
    <citation type="journal article" date="2014" name="Syst. Appl. Microbiol.">
        <title>Evidence for the existence of two new members of the family Chlamydiaceae and proposal of Chlamydia avium sp. nov. and Chlamydia gallinacea sp. nov.</title>
        <authorList>
            <person name="Sachse K."/>
            <person name="Laroucau K."/>
            <person name="Riege K."/>
            <person name="Wehner S."/>
            <person name="Dilcher M."/>
            <person name="Creasy H.H."/>
            <person name="Weidmann M."/>
            <person name="Myers G."/>
            <person name="Vorimore F."/>
            <person name="Vicari N."/>
            <person name="Magnino S."/>
            <person name="Liebler-Tenorio E."/>
            <person name="Ruettger A."/>
            <person name="Bavoil P.M."/>
            <person name="Hufert F.T."/>
            <person name="Rossello-Mora R."/>
            <person name="Marz M."/>
        </authorList>
    </citation>
    <scope>NUCLEOTIDE SEQUENCE [LARGE SCALE GENOMIC DNA]</scope>
    <source>
        <strain evidence="9 10">08-1274/3</strain>
    </source>
</reference>
<comment type="catalytic activity">
    <reaction evidence="1 7">
        <text>a ribonucleoside 5'-phosphate + H2O = a ribonucleoside + phosphate</text>
        <dbReference type="Rhea" id="RHEA:12484"/>
        <dbReference type="ChEBI" id="CHEBI:15377"/>
        <dbReference type="ChEBI" id="CHEBI:18254"/>
        <dbReference type="ChEBI" id="CHEBI:43474"/>
        <dbReference type="ChEBI" id="CHEBI:58043"/>
        <dbReference type="EC" id="3.1.3.5"/>
    </reaction>
</comment>
<keyword evidence="3 7" id="KW-0963">Cytoplasm</keyword>
<evidence type="ECO:0000256" key="2">
    <source>
        <dbReference type="ARBA" id="ARBA00011062"/>
    </source>
</evidence>
<dbReference type="AlphaFoldDB" id="A0A173E034"/>
<feature type="binding site" evidence="7">
    <location>
        <position position="13"/>
    </location>
    <ligand>
        <name>a divalent metal cation</name>
        <dbReference type="ChEBI" id="CHEBI:60240"/>
    </ligand>
</feature>
<feature type="domain" description="Survival protein SurE-like phosphatase/nucleotidase" evidence="8">
    <location>
        <begin position="7"/>
        <end position="192"/>
    </location>
</feature>
<comment type="cofactor">
    <cofactor evidence="7">
        <name>a divalent metal cation</name>
        <dbReference type="ChEBI" id="CHEBI:60240"/>
    </cofactor>
    <text evidence="7">Binds 1 divalent metal cation per subunit.</text>
</comment>
<keyword evidence="4 7" id="KW-0479">Metal-binding</keyword>
<dbReference type="NCBIfam" id="NF001493">
    <property type="entry name" value="PRK00346.2-3"/>
    <property type="match status" value="1"/>
</dbReference>
<accession>A0A173E034</accession>
<gene>
    <name evidence="7" type="primary">surE</name>
    <name evidence="9" type="ORF">M787_004345</name>
</gene>
<evidence type="ECO:0000256" key="1">
    <source>
        <dbReference type="ARBA" id="ARBA00000815"/>
    </source>
</evidence>
<dbReference type="InterPro" id="IPR030048">
    <property type="entry name" value="SurE"/>
</dbReference>
<feature type="binding site" evidence="7">
    <location>
        <position position="12"/>
    </location>
    <ligand>
        <name>a divalent metal cation</name>
        <dbReference type="ChEBI" id="CHEBI:60240"/>
    </ligand>
</feature>
<sequence length="285" mass="31983">MSKRLKILLTNDDGIFARGMSLLVSSLIKANFADLYIVCPKEEQSGKSMSFSYTHPVCIEAYDYPQPVQEAWSVSGSPVDCVKLALGDLFRDSLPDLVLSGINHGSNAGRNIFYSGTVGAITEAVLTGIPGIAFSQDQHISFFQEERAPEIFKALVYYALSLPFSRVIGLNVNFPVSKHNESWKGLRLVITGKEFASGKPRLLSDTGKRRYFSLHDCQTIVDEEDLSEEYRTLMNNHVAVAPLLVRNSPLSLMSFEEFQELQNHFDAFISENMEKFNAEFKTRDF</sequence>
<evidence type="ECO:0000256" key="3">
    <source>
        <dbReference type="ARBA" id="ARBA00022490"/>
    </source>
</evidence>
<dbReference type="PANTHER" id="PTHR30457:SF12">
    <property type="entry name" value="5'_3'-NUCLEOTIDASE SURE"/>
    <property type="match status" value="1"/>
</dbReference>
<dbReference type="HAMAP" id="MF_00060">
    <property type="entry name" value="SurE"/>
    <property type="match status" value="1"/>
</dbReference>
<dbReference type="EC" id="3.1.3.5" evidence="7"/>
<dbReference type="GO" id="GO:0008254">
    <property type="term" value="F:3'-nucleotidase activity"/>
    <property type="evidence" value="ECO:0007669"/>
    <property type="project" value="TreeGrafter"/>
</dbReference>
<dbReference type="GO" id="GO:0004309">
    <property type="term" value="F:exopolyphosphatase activity"/>
    <property type="evidence" value="ECO:0007669"/>
    <property type="project" value="TreeGrafter"/>
</dbReference>
<keyword evidence="6 7" id="KW-0378">Hydrolase</keyword>
<dbReference type="PANTHER" id="PTHR30457">
    <property type="entry name" value="5'-NUCLEOTIDASE SURE"/>
    <property type="match status" value="1"/>
</dbReference>
<evidence type="ECO:0000256" key="4">
    <source>
        <dbReference type="ARBA" id="ARBA00022723"/>
    </source>
</evidence>
<dbReference type="eggNOG" id="COG0496">
    <property type="taxonomic scope" value="Bacteria"/>
</dbReference>
<organism evidence="9 10">
    <name type="scientific">Chlamydia gallinacea 08-1274/3</name>
    <dbReference type="NCBI Taxonomy" id="1143323"/>
    <lineage>
        <taxon>Bacteria</taxon>
        <taxon>Pseudomonadati</taxon>
        <taxon>Chlamydiota</taxon>
        <taxon>Chlamydiia</taxon>
        <taxon>Chlamydiales</taxon>
        <taxon>Chlamydiaceae</taxon>
        <taxon>Chlamydia/Chlamydophila group</taxon>
        <taxon>Chlamydia</taxon>
    </lineage>
</organism>
<dbReference type="InterPro" id="IPR036523">
    <property type="entry name" value="SurE-like_sf"/>
</dbReference>
<dbReference type="Proteomes" id="UP000019147">
    <property type="component" value="Chromosome"/>
</dbReference>
<dbReference type="GO" id="GO:0000166">
    <property type="term" value="F:nucleotide binding"/>
    <property type="evidence" value="ECO:0007669"/>
    <property type="project" value="UniProtKB-KW"/>
</dbReference>
<protein>
    <recommendedName>
        <fullName evidence="7">5'-nucleotidase SurE</fullName>
        <ecNumber evidence="7">3.1.3.5</ecNumber>
    </recommendedName>
    <alternativeName>
        <fullName evidence="7">Nucleoside 5'-monophosphate phosphohydrolase</fullName>
    </alternativeName>
</protein>
<evidence type="ECO:0000256" key="5">
    <source>
        <dbReference type="ARBA" id="ARBA00022741"/>
    </source>
</evidence>
<dbReference type="Pfam" id="PF01975">
    <property type="entry name" value="SurE"/>
    <property type="match status" value="1"/>
</dbReference>
<dbReference type="RefSeq" id="WP_021828357.1">
    <property type="nucleotide sequence ID" value="NZ_CP015840.1"/>
</dbReference>
<proteinExistence type="inferred from homology"/>
<comment type="subcellular location">
    <subcellularLocation>
        <location evidence="7">Cytoplasm</location>
    </subcellularLocation>
</comment>
<evidence type="ECO:0000256" key="7">
    <source>
        <dbReference type="HAMAP-Rule" id="MF_00060"/>
    </source>
</evidence>
<dbReference type="EMBL" id="CP015840">
    <property type="protein sequence ID" value="ANG66537.1"/>
    <property type="molecule type" value="Genomic_DNA"/>
</dbReference>
<keyword evidence="5 7" id="KW-0547">Nucleotide-binding</keyword>
<evidence type="ECO:0000259" key="8">
    <source>
        <dbReference type="Pfam" id="PF01975"/>
    </source>
</evidence>
<comment type="similarity">
    <text evidence="2 7">Belongs to the SurE nucleotidase family.</text>
</comment>
<dbReference type="GO" id="GO:0008253">
    <property type="term" value="F:5'-nucleotidase activity"/>
    <property type="evidence" value="ECO:0007669"/>
    <property type="project" value="UniProtKB-UniRule"/>
</dbReference>
<dbReference type="Gene3D" id="3.40.1210.10">
    <property type="entry name" value="Survival protein SurE-like phosphatase/nucleotidase"/>
    <property type="match status" value="1"/>
</dbReference>